<keyword evidence="2" id="KW-1185">Reference proteome</keyword>
<dbReference type="PANTHER" id="PTHR47510:SF3">
    <property type="entry name" value="ENDO_EXONUCLEASE_PHOSPHATASE DOMAIN-CONTAINING PROTEIN"/>
    <property type="match status" value="1"/>
</dbReference>
<evidence type="ECO:0000313" key="2">
    <source>
        <dbReference type="Proteomes" id="UP001152795"/>
    </source>
</evidence>
<accession>A0A7D9JUZ1</accession>
<name>A0A7D9JUZ1_PARCT</name>
<dbReference type="Proteomes" id="UP001152795">
    <property type="component" value="Unassembled WGS sequence"/>
</dbReference>
<feature type="non-terminal residue" evidence="1">
    <location>
        <position position="1"/>
    </location>
</feature>
<comment type="caution">
    <text evidence="1">The sequence shown here is derived from an EMBL/GenBank/DDBJ whole genome shotgun (WGS) entry which is preliminary data.</text>
</comment>
<dbReference type="EMBL" id="CACRXK020022491">
    <property type="protein sequence ID" value="CAB4036861.1"/>
    <property type="molecule type" value="Genomic_DNA"/>
</dbReference>
<dbReference type="PANTHER" id="PTHR47510">
    <property type="entry name" value="REVERSE TRANSCRIPTASE DOMAIN-CONTAINING PROTEIN"/>
    <property type="match status" value="1"/>
</dbReference>
<organism evidence="1 2">
    <name type="scientific">Paramuricea clavata</name>
    <name type="common">Red gorgonian</name>
    <name type="synonym">Violescent sea-whip</name>
    <dbReference type="NCBI Taxonomy" id="317549"/>
    <lineage>
        <taxon>Eukaryota</taxon>
        <taxon>Metazoa</taxon>
        <taxon>Cnidaria</taxon>
        <taxon>Anthozoa</taxon>
        <taxon>Octocorallia</taxon>
        <taxon>Malacalcyonacea</taxon>
        <taxon>Plexauridae</taxon>
        <taxon>Paramuricea</taxon>
    </lineage>
</organism>
<gene>
    <name evidence="1" type="ORF">PACLA_8A001435</name>
</gene>
<sequence>TNLESITVSTEEVSYLLLNLLTDKATGPDGISARLLKKCWNEIALSLTALRNKSLSLSKVPQEWKDANVVLVPKKGDIHEISNYQPISLLSLVPNFRNKLFIFTCLSLFNPR</sequence>
<dbReference type="OrthoDB" id="5986507at2759"/>
<reference evidence="1" key="1">
    <citation type="submission" date="2020-04" db="EMBL/GenBank/DDBJ databases">
        <authorList>
            <person name="Alioto T."/>
            <person name="Alioto T."/>
            <person name="Gomez Garrido J."/>
        </authorList>
    </citation>
    <scope>NUCLEOTIDE SEQUENCE</scope>
    <source>
        <strain evidence="1">A484AB</strain>
    </source>
</reference>
<evidence type="ECO:0000313" key="1">
    <source>
        <dbReference type="EMBL" id="CAB4036861.1"/>
    </source>
</evidence>
<protein>
    <submittedName>
        <fullName evidence="1">Uncharacterized protein</fullName>
    </submittedName>
</protein>
<dbReference type="AlphaFoldDB" id="A0A7D9JUZ1"/>
<proteinExistence type="predicted"/>